<accession>A0A0L7KTE2</accession>
<dbReference type="EMBL" id="JTDY01006061">
    <property type="protein sequence ID" value="KOB66326.1"/>
    <property type="molecule type" value="Genomic_DNA"/>
</dbReference>
<feature type="domain" description="Protein UNC80 C-terminal" evidence="2">
    <location>
        <begin position="310"/>
        <end position="412"/>
    </location>
</feature>
<proteinExistence type="predicted"/>
<feature type="domain" description="Protein UNC80 C-terminal" evidence="2">
    <location>
        <begin position="478"/>
        <end position="574"/>
    </location>
</feature>
<evidence type="ECO:0000256" key="1">
    <source>
        <dbReference type="SAM" id="MobiDB-lite"/>
    </source>
</evidence>
<dbReference type="Pfam" id="PF20262">
    <property type="entry name" value="UNC80_C"/>
    <property type="match status" value="3"/>
</dbReference>
<gene>
    <name evidence="3" type="ORF">OBRU01_21380</name>
</gene>
<dbReference type="STRING" id="104452.A0A0L7KTE2"/>
<feature type="domain" description="Protein UNC80 C-terminal" evidence="2">
    <location>
        <begin position="1"/>
        <end position="177"/>
    </location>
</feature>
<dbReference type="GO" id="GO:0034703">
    <property type="term" value="C:cation channel complex"/>
    <property type="evidence" value="ECO:0007669"/>
    <property type="project" value="TreeGrafter"/>
</dbReference>
<organism evidence="3 4">
    <name type="scientific">Operophtera brumata</name>
    <name type="common">Winter moth</name>
    <name type="synonym">Phalaena brumata</name>
    <dbReference type="NCBI Taxonomy" id="104452"/>
    <lineage>
        <taxon>Eukaryota</taxon>
        <taxon>Metazoa</taxon>
        <taxon>Ecdysozoa</taxon>
        <taxon>Arthropoda</taxon>
        <taxon>Hexapoda</taxon>
        <taxon>Insecta</taxon>
        <taxon>Pterygota</taxon>
        <taxon>Neoptera</taxon>
        <taxon>Endopterygota</taxon>
        <taxon>Lepidoptera</taxon>
        <taxon>Glossata</taxon>
        <taxon>Ditrysia</taxon>
        <taxon>Geometroidea</taxon>
        <taxon>Geometridae</taxon>
        <taxon>Larentiinae</taxon>
        <taxon>Operophtera</taxon>
    </lineage>
</organism>
<evidence type="ECO:0000313" key="4">
    <source>
        <dbReference type="Proteomes" id="UP000037510"/>
    </source>
</evidence>
<comment type="caution">
    <text evidence="3">The sequence shown here is derived from an EMBL/GenBank/DDBJ whole genome shotgun (WGS) entry which is preliminary data.</text>
</comment>
<reference evidence="3 4" key="1">
    <citation type="journal article" date="2015" name="Genome Biol. Evol.">
        <title>The genome of winter moth (Operophtera brumata) provides a genomic perspective on sexual dimorphism and phenology.</title>
        <authorList>
            <person name="Derks M.F."/>
            <person name="Smit S."/>
            <person name="Salis L."/>
            <person name="Schijlen E."/>
            <person name="Bossers A."/>
            <person name="Mateman C."/>
            <person name="Pijl A.S."/>
            <person name="de Ridder D."/>
            <person name="Groenen M.A."/>
            <person name="Visser M.E."/>
            <person name="Megens H.J."/>
        </authorList>
    </citation>
    <scope>NUCLEOTIDE SEQUENCE [LARGE SCALE GENOMIC DNA]</scope>
    <source>
        <strain evidence="3">WM2013NL</strain>
        <tissue evidence="3">Head and thorax</tissue>
    </source>
</reference>
<dbReference type="GO" id="GO:0055080">
    <property type="term" value="P:monoatomic cation homeostasis"/>
    <property type="evidence" value="ECO:0007669"/>
    <property type="project" value="TreeGrafter"/>
</dbReference>
<evidence type="ECO:0000313" key="3">
    <source>
        <dbReference type="EMBL" id="KOB66326.1"/>
    </source>
</evidence>
<dbReference type="GO" id="GO:0030424">
    <property type="term" value="C:axon"/>
    <property type="evidence" value="ECO:0007669"/>
    <property type="project" value="TreeGrafter"/>
</dbReference>
<dbReference type="Proteomes" id="UP000037510">
    <property type="component" value="Unassembled WGS sequence"/>
</dbReference>
<feature type="non-terminal residue" evidence="3">
    <location>
        <position position="1"/>
    </location>
</feature>
<protein>
    <submittedName>
        <fullName evidence="3">Unc-80-like protein</fullName>
    </submittedName>
</protein>
<keyword evidence="4" id="KW-1185">Reference proteome</keyword>
<dbReference type="AlphaFoldDB" id="A0A0L7KTE2"/>
<feature type="region of interest" description="Disordered" evidence="1">
    <location>
        <begin position="663"/>
        <end position="693"/>
    </location>
</feature>
<dbReference type="GO" id="GO:0005261">
    <property type="term" value="F:monoatomic cation channel activity"/>
    <property type="evidence" value="ECO:0007669"/>
    <property type="project" value="TreeGrafter"/>
</dbReference>
<name>A0A0L7KTE2_OPEBR</name>
<dbReference type="PANTHER" id="PTHR31781">
    <property type="entry name" value="UNC80"/>
    <property type="match status" value="1"/>
</dbReference>
<dbReference type="InterPro" id="IPR046460">
    <property type="entry name" value="UNC80_C"/>
</dbReference>
<evidence type="ECO:0000259" key="2">
    <source>
        <dbReference type="Pfam" id="PF20262"/>
    </source>
</evidence>
<dbReference type="PANTHER" id="PTHR31781:SF1">
    <property type="entry name" value="PROTEIN UNC-80 HOMOLOG"/>
    <property type="match status" value="1"/>
</dbReference>
<sequence length="693" mass="79406">VIWGCLVEDSALFLRHVLERLTRDHQDEMFKLLRHLIRFIPRLPQQAAFALYNYIIGYVMFYVRSPHEDGQRLIGAALSILWMVVHSVHGIMFKDLKQILRKEQCDASILLTANVPAAKKIIVHGPSDNEGSIPSQFPVQEDTVFSQILKESLDYFGIPEKMHREYFLVDFKTRLVHMEPDDAFNKLQQQELLLKFVEIGKVLLTWAILKNVDMVVQRVVFLHDELMKLPSFPRKALEADLTLYSRGPLGSTLLGLDVLHKFMWVRLIARMFEAMAGNFTSSRDIHLFLNVLNGALMLHSEDSLILRYLVTTTIEYAVKQFYLLNRKPFILQMFGSVSAILDTDEESTYGDASKVQSSCLFNLLLSLETPSPDPLHIAELIKEEKPLKPIDFCYRDEDEMVNVLDCISLSNTAMLREANPVTFVQQRGQNRKGDHTTVGYRYQDACQQLRRIIQLVRAEYRRPRDVLLSLVGEFIGRATTRLLDLNGSKGSVSPYDPESMGCRGLQRYMTLVLPAGDWADDALRPSLIMVLRRLDKRNTDWDSAAVLLKGVYETMIRCPYIMHWQQVKTLLNTVQWGRISRAMRELGRRNEASHHLWDFLEHVVTYRTPLYILLQPFIVHKQIAENLSQATGKRASEVFPPRANVSDKHQQHRPSLISMLVGRGGAGSGLPRTPDHPSAPLSAQRGTIRRSIH</sequence>